<dbReference type="InterPro" id="IPR052905">
    <property type="entry name" value="LD-transpeptidase_YkuD-like"/>
</dbReference>
<organism evidence="9 10">
    <name type="scientific">Ahrensia kielensis</name>
    <dbReference type="NCBI Taxonomy" id="76980"/>
    <lineage>
        <taxon>Bacteria</taxon>
        <taxon>Pseudomonadati</taxon>
        <taxon>Pseudomonadota</taxon>
        <taxon>Alphaproteobacteria</taxon>
        <taxon>Hyphomicrobiales</taxon>
        <taxon>Ahrensiaceae</taxon>
        <taxon>Ahrensia</taxon>
    </lineage>
</organism>
<accession>A0ABU9T6Y4</accession>
<evidence type="ECO:0000259" key="8">
    <source>
        <dbReference type="PROSITE" id="PS52029"/>
    </source>
</evidence>
<evidence type="ECO:0000256" key="2">
    <source>
        <dbReference type="ARBA" id="ARBA00005992"/>
    </source>
</evidence>
<name>A0ABU9T6Y4_9HYPH</name>
<keyword evidence="10" id="KW-1185">Reference proteome</keyword>
<keyword evidence="3" id="KW-0808">Transferase</keyword>
<comment type="pathway">
    <text evidence="1 7">Cell wall biogenesis; peptidoglycan biosynthesis.</text>
</comment>
<proteinExistence type="inferred from homology"/>
<feature type="active site" description="Proton donor/acceptor" evidence="7">
    <location>
        <position position="532"/>
    </location>
</feature>
<dbReference type="SUPFAM" id="SSF141523">
    <property type="entry name" value="L,D-transpeptidase catalytic domain-like"/>
    <property type="match status" value="1"/>
</dbReference>
<evidence type="ECO:0000313" key="9">
    <source>
        <dbReference type="EMBL" id="MEM5501883.1"/>
    </source>
</evidence>
<keyword evidence="4 7" id="KW-0133">Cell shape</keyword>
<evidence type="ECO:0000256" key="4">
    <source>
        <dbReference type="ARBA" id="ARBA00022960"/>
    </source>
</evidence>
<evidence type="ECO:0000256" key="3">
    <source>
        <dbReference type="ARBA" id="ARBA00022679"/>
    </source>
</evidence>
<reference evidence="9 10" key="1">
    <citation type="submission" date="2024-03" db="EMBL/GenBank/DDBJ databases">
        <title>Community enrichment and isolation of bacterial strains for fucoidan degradation.</title>
        <authorList>
            <person name="Sichert A."/>
        </authorList>
    </citation>
    <scope>NUCLEOTIDE SEQUENCE [LARGE SCALE GENOMIC DNA]</scope>
    <source>
        <strain evidence="9 10">AS62</strain>
    </source>
</reference>
<dbReference type="EMBL" id="JBBMQO010000005">
    <property type="protein sequence ID" value="MEM5501883.1"/>
    <property type="molecule type" value="Genomic_DNA"/>
</dbReference>
<keyword evidence="5 7" id="KW-0573">Peptidoglycan synthesis</keyword>
<keyword evidence="6 7" id="KW-0961">Cell wall biogenesis/degradation</keyword>
<dbReference type="InterPro" id="IPR005490">
    <property type="entry name" value="LD_TPept_cat_dom"/>
</dbReference>
<dbReference type="PROSITE" id="PS52029">
    <property type="entry name" value="LD_TPASE"/>
    <property type="match status" value="1"/>
</dbReference>
<sequence>MTYKKIAHALLASAVVVTGMSFSVPEASAVQLHELLFNRAKRKEVRQRRAPEPVIQQPKKTVTAKPATPRKAIKKISGPQYYTYKAAQMATFTLAGLTTASVGQSGELGLPTMDFESQRFKEAVRYSPTLQIAIEEDIAKAVTDHYSKKPAFLWSRGSSVTTQAKAVAAMLNSADKHGLEAKDYAVDVPSDAFSIDDPKARAAELLAFETKLTAYAIRYAQDMKDGAVNPNKISGYHDFTKNRLTASDALAGLVAGDMDPADYLTSLMPNQHHYAILQDELVKLRGSTENEIVLPANLLVKPGNTAEEMPLLIKAMERKMRDDTRTKHQGLLDAYAGETLYEGDLVELVRDVQRDLGLNPDGVVGPKTVSRLGGQSLASKIDRVKFALERLRWHPENYGKRQVVINQPEYRVRYMENGETKLAMRAVVGKPSNQTNFFHDEIETVVFNPYWGVPQSIIVNEMLPKLHRDPGYLDRAGYVVSTHGGQQIASSNINWSQYSGPVPYSVRQKPGPRNSLGELKILFPNRHAIYMHDTPAKSLFQRDNRAFSHGCVRLEDPRAMAAAVLGKSRDYVASQLGGGEKGERISEKIPIFIGYFTAWPNDEGQVEYHPDVYKRDMYLGRALETVNTARDASS</sequence>
<evidence type="ECO:0000313" key="10">
    <source>
        <dbReference type="Proteomes" id="UP001477870"/>
    </source>
</evidence>
<gene>
    <name evidence="9" type="ORF">WNY59_09815</name>
</gene>
<dbReference type="CDD" id="cd16913">
    <property type="entry name" value="YkuD_like"/>
    <property type="match status" value="1"/>
</dbReference>
<dbReference type="RefSeq" id="WP_342848304.1">
    <property type="nucleotide sequence ID" value="NZ_JBBMQO010000005.1"/>
</dbReference>
<comment type="similarity">
    <text evidence="2">Belongs to the YkuD family.</text>
</comment>
<dbReference type="Gene3D" id="2.40.440.10">
    <property type="entry name" value="L,D-transpeptidase catalytic domain-like"/>
    <property type="match status" value="1"/>
</dbReference>
<dbReference type="InterPro" id="IPR038063">
    <property type="entry name" value="Transpep_catalytic_dom"/>
</dbReference>
<evidence type="ECO:0000256" key="6">
    <source>
        <dbReference type="ARBA" id="ARBA00023316"/>
    </source>
</evidence>
<feature type="domain" description="L,D-TPase catalytic" evidence="8">
    <location>
        <begin position="401"/>
        <end position="575"/>
    </location>
</feature>
<dbReference type="PANTHER" id="PTHR41533:SF2">
    <property type="entry name" value="BLR7131 PROTEIN"/>
    <property type="match status" value="1"/>
</dbReference>
<evidence type="ECO:0000256" key="7">
    <source>
        <dbReference type="PROSITE-ProRule" id="PRU01373"/>
    </source>
</evidence>
<dbReference type="Proteomes" id="UP001477870">
    <property type="component" value="Unassembled WGS sequence"/>
</dbReference>
<dbReference type="Pfam" id="PF03734">
    <property type="entry name" value="YkuD"/>
    <property type="match status" value="1"/>
</dbReference>
<dbReference type="InterPro" id="IPR045380">
    <property type="entry name" value="LD_TPept_scaffold_dom"/>
</dbReference>
<evidence type="ECO:0000256" key="1">
    <source>
        <dbReference type="ARBA" id="ARBA00004752"/>
    </source>
</evidence>
<evidence type="ECO:0000256" key="5">
    <source>
        <dbReference type="ARBA" id="ARBA00022984"/>
    </source>
</evidence>
<feature type="active site" description="Nucleophile" evidence="7">
    <location>
        <position position="551"/>
    </location>
</feature>
<comment type="caution">
    <text evidence="9">The sequence shown here is derived from an EMBL/GenBank/DDBJ whole genome shotgun (WGS) entry which is preliminary data.</text>
</comment>
<dbReference type="PANTHER" id="PTHR41533">
    <property type="entry name" value="L,D-TRANSPEPTIDASE HI_1667-RELATED"/>
    <property type="match status" value="1"/>
</dbReference>
<protein>
    <submittedName>
        <fullName evidence="9">L,D-transpeptidase family protein</fullName>
    </submittedName>
</protein>
<dbReference type="Pfam" id="PF20142">
    <property type="entry name" value="Scaffold"/>
    <property type="match status" value="1"/>
</dbReference>